<evidence type="ECO:0000313" key="3">
    <source>
        <dbReference type="Proteomes" id="UP000251576"/>
    </source>
</evidence>
<gene>
    <name evidence="2" type="ORF">DP202_14860</name>
</gene>
<name>A0A330GBX0_ENTCL</name>
<evidence type="ECO:0000313" key="2">
    <source>
        <dbReference type="EMBL" id="RAZ66250.1"/>
    </source>
</evidence>
<feature type="transmembrane region" description="Helical" evidence="1">
    <location>
        <begin position="21"/>
        <end position="40"/>
    </location>
</feature>
<keyword evidence="1" id="KW-0812">Transmembrane</keyword>
<dbReference type="AlphaFoldDB" id="A0A330GBX0"/>
<keyword evidence="1" id="KW-0472">Membrane</keyword>
<proteinExistence type="predicted"/>
<evidence type="ECO:0000256" key="1">
    <source>
        <dbReference type="SAM" id="Phobius"/>
    </source>
</evidence>
<feature type="transmembrane region" description="Helical" evidence="1">
    <location>
        <begin position="46"/>
        <end position="64"/>
    </location>
</feature>
<accession>A0A330GBX0</accession>
<sequence length="105" mass="12042">MISQTIPQWHGFEFTSAGQRYFVITSIFWFAIILLSFSRLGKAMRYVGYLCAALVLIKVAVYDFRIDQLPDAGWSEQVEKYNSSTNGEPVRMSINPPGWIMEVIK</sequence>
<comment type="caution">
    <text evidence="2">The sequence shown here is derived from an EMBL/GenBank/DDBJ whole genome shotgun (WGS) entry which is preliminary data.</text>
</comment>
<protein>
    <submittedName>
        <fullName evidence="2">Uncharacterized protein</fullName>
    </submittedName>
</protein>
<dbReference type="EMBL" id="QMDH01000025">
    <property type="protein sequence ID" value="RAZ66250.1"/>
    <property type="molecule type" value="Genomic_DNA"/>
</dbReference>
<organism evidence="2 3">
    <name type="scientific">Enterobacter cloacae</name>
    <dbReference type="NCBI Taxonomy" id="550"/>
    <lineage>
        <taxon>Bacteria</taxon>
        <taxon>Pseudomonadati</taxon>
        <taxon>Pseudomonadota</taxon>
        <taxon>Gammaproteobacteria</taxon>
        <taxon>Enterobacterales</taxon>
        <taxon>Enterobacteriaceae</taxon>
        <taxon>Enterobacter</taxon>
        <taxon>Enterobacter cloacae complex</taxon>
    </lineage>
</organism>
<reference evidence="2 3" key="1">
    <citation type="submission" date="2018-06" db="EMBL/GenBank/DDBJ databases">
        <title>ACT-28, a chromosomally-encoded AmpC with carbapenemase activity from Enterobacter kobei.</title>
        <authorList>
            <person name="Jousset A.B."/>
            <person name="Oueslati S."/>
            <person name="Bernabeu S."/>
            <person name="Takissian J."/>
            <person name="Creton E."/>
            <person name="Vogel A."/>
            <person name="Cotellon G."/>
            <person name="Bonnin R.A."/>
            <person name="Dortet L."/>
            <person name="Naas T."/>
        </authorList>
    </citation>
    <scope>NUCLEOTIDE SEQUENCE [LARGE SCALE GENOMIC DNA]</scope>
    <source>
        <strain evidence="2 3">99B3</strain>
    </source>
</reference>
<keyword evidence="1" id="KW-1133">Transmembrane helix</keyword>
<dbReference type="Proteomes" id="UP000251576">
    <property type="component" value="Unassembled WGS sequence"/>
</dbReference>